<organism evidence="2">
    <name type="scientific">Leptocylindrus danicus</name>
    <dbReference type="NCBI Taxonomy" id="163516"/>
    <lineage>
        <taxon>Eukaryota</taxon>
        <taxon>Sar</taxon>
        <taxon>Stramenopiles</taxon>
        <taxon>Ochrophyta</taxon>
        <taxon>Bacillariophyta</taxon>
        <taxon>Coscinodiscophyceae</taxon>
        <taxon>Chaetocerotophycidae</taxon>
        <taxon>Leptocylindrales</taxon>
        <taxon>Leptocylindraceae</taxon>
        <taxon>Leptocylindrus</taxon>
    </lineage>
</organism>
<feature type="region of interest" description="Disordered" evidence="1">
    <location>
        <begin position="1"/>
        <end position="28"/>
    </location>
</feature>
<proteinExistence type="predicted"/>
<reference evidence="2" key="1">
    <citation type="submission" date="2021-01" db="EMBL/GenBank/DDBJ databases">
        <authorList>
            <person name="Corre E."/>
            <person name="Pelletier E."/>
            <person name="Niang G."/>
            <person name="Scheremetjew M."/>
            <person name="Finn R."/>
            <person name="Kale V."/>
            <person name="Holt S."/>
            <person name="Cochrane G."/>
            <person name="Meng A."/>
            <person name="Brown T."/>
            <person name="Cohen L."/>
        </authorList>
    </citation>
    <scope>NUCLEOTIDE SEQUENCE</scope>
    <source>
        <strain evidence="2">B650</strain>
    </source>
</reference>
<evidence type="ECO:0000256" key="1">
    <source>
        <dbReference type="SAM" id="MobiDB-lite"/>
    </source>
</evidence>
<name>A0A7S2KPW2_9STRA</name>
<accession>A0A7S2KPW2</accession>
<dbReference type="AlphaFoldDB" id="A0A7S2KPW2"/>
<protein>
    <submittedName>
        <fullName evidence="2">Uncharacterized protein</fullName>
    </submittedName>
</protein>
<gene>
    <name evidence="2" type="ORF">LDAN0321_LOCUS10940</name>
</gene>
<sequence length="347" mass="38822">MILADEDWEPPPQLNRCHRRNSTSSGEQVELFVTEESASRSTSPREVSAIASFLPNAPTLVTTLAFEEYSTDHNGTTQNQSPSNHYLLLHPNNSEIMKPKSYTPPIAAASYLYDRFDLAELQMALPHEISPPTTIVTHSSTERMNNDHATITMEYLNGNFNDTSYEYIPDSRDDDTSTVSSMMSSSSTCSASTKMIQEEESSAFCTFWNVFTSFAEATNQADTCLVDVLTDFADQPTRSTALDVHGGGGIDCDKRDESWEQYSSSSLGYDTGFGFTGNLDYPEKDWAELEYRGCTSFIGEESTNRMEFMRAELKGTLNEMKSYTEVKHIRQGSIEVAIHNAARCWEC</sequence>
<evidence type="ECO:0000313" key="2">
    <source>
        <dbReference type="EMBL" id="CAD9583299.1"/>
    </source>
</evidence>
<dbReference type="EMBL" id="HBGY01016920">
    <property type="protein sequence ID" value="CAD9583299.1"/>
    <property type="molecule type" value="Transcribed_RNA"/>
</dbReference>